<name>A0A6J4MES6_9CYAN</name>
<dbReference type="EMBL" id="CADCTY010001084">
    <property type="protein sequence ID" value="CAA9355782.1"/>
    <property type="molecule type" value="Genomic_DNA"/>
</dbReference>
<sequence length="36" mass="4172">VKWVSLQEKRMAKKYRVHLKPEECLNRPGYCGGPLG</sequence>
<reference evidence="1" key="1">
    <citation type="submission" date="2020-02" db="EMBL/GenBank/DDBJ databases">
        <authorList>
            <person name="Meier V. D."/>
        </authorList>
    </citation>
    <scope>NUCLEOTIDE SEQUENCE</scope>
    <source>
        <strain evidence="1">AVDCRST_MAG94</strain>
    </source>
</reference>
<organism evidence="1">
    <name type="scientific">uncultured Leptolyngbya sp</name>
    <dbReference type="NCBI Taxonomy" id="332963"/>
    <lineage>
        <taxon>Bacteria</taxon>
        <taxon>Bacillati</taxon>
        <taxon>Cyanobacteriota</taxon>
        <taxon>Cyanophyceae</taxon>
        <taxon>Leptolyngbyales</taxon>
        <taxon>Leptolyngbyaceae</taxon>
        <taxon>Leptolyngbya group</taxon>
        <taxon>Leptolyngbya</taxon>
        <taxon>environmental samples</taxon>
    </lineage>
</organism>
<evidence type="ECO:0000313" key="1">
    <source>
        <dbReference type="EMBL" id="CAA9355782.1"/>
    </source>
</evidence>
<gene>
    <name evidence="1" type="ORF">AVDCRST_MAG94-3058</name>
</gene>
<feature type="non-terminal residue" evidence="1">
    <location>
        <position position="1"/>
    </location>
</feature>
<proteinExistence type="predicted"/>
<protein>
    <submittedName>
        <fullName evidence="1">Uncharacterized protein</fullName>
    </submittedName>
</protein>
<accession>A0A6J4MES6</accession>
<dbReference type="AlphaFoldDB" id="A0A6J4MES6"/>